<feature type="domain" description="YknX-like C-terminal permuted SH3-like" evidence="4">
    <location>
        <begin position="285"/>
        <end position="355"/>
    </location>
</feature>
<evidence type="ECO:0000313" key="5">
    <source>
        <dbReference type="EMBL" id="MDQ0462715.1"/>
    </source>
</evidence>
<dbReference type="RefSeq" id="WP_307345413.1">
    <property type="nucleotide sequence ID" value="NZ_JAUSVS010000001.1"/>
</dbReference>
<sequence>MIRRHFFLVAAAAFLLLLFVVGGIKLATAGGKKPGAAGGGAGGRAAVVSVVVATPRPFADRIEVLGVAKGRQSVTITSDQTELVTAVHFRDGQAVRAGQILVDLKATEQDAGVAQAAALEAQAQRDYDRWKTLADRGVAPRASAEQYLAALQSAKAATAAARSRKLDRVIRAPFAGVVGLSDISPGSLVNPGSAIVSLDDLAVIRVDFDVPDRYLPVLNVGSAITASPDSLPGQRFAGRIAQIDTRVNTQTRAIKARAEFPNPSGAIRPGMLVKVAIDHGARQAVSIPESAIAYEGDAAYVFLLVTQGGKTKAQRRTVTIGASQGGYVEIQQGLSPGDKVVGDGLNRVQDGQAVKPAGGKPVGAAPSRAAKRGA</sequence>
<proteinExistence type="inferred from homology"/>
<evidence type="ECO:0000313" key="6">
    <source>
        <dbReference type="Proteomes" id="UP001228905"/>
    </source>
</evidence>
<dbReference type="InterPro" id="IPR058792">
    <property type="entry name" value="Beta-barrel_RND_2"/>
</dbReference>
<comment type="caution">
    <text evidence="5">The sequence shown here is derived from an EMBL/GenBank/DDBJ whole genome shotgun (WGS) entry which is preliminary data.</text>
</comment>
<dbReference type="Gene3D" id="2.40.30.170">
    <property type="match status" value="1"/>
</dbReference>
<evidence type="ECO:0000256" key="2">
    <source>
        <dbReference type="SAM" id="MobiDB-lite"/>
    </source>
</evidence>
<dbReference type="PANTHER" id="PTHR30469:SF11">
    <property type="entry name" value="BLL4320 PROTEIN"/>
    <property type="match status" value="1"/>
</dbReference>
<dbReference type="SUPFAM" id="SSF111369">
    <property type="entry name" value="HlyD-like secretion proteins"/>
    <property type="match status" value="1"/>
</dbReference>
<protein>
    <submittedName>
        <fullName evidence="5">Membrane fusion protein (Multidrug efflux system)</fullName>
    </submittedName>
</protein>
<evidence type="ECO:0000256" key="1">
    <source>
        <dbReference type="ARBA" id="ARBA00009477"/>
    </source>
</evidence>
<feature type="region of interest" description="Disordered" evidence="2">
    <location>
        <begin position="350"/>
        <end position="374"/>
    </location>
</feature>
<keyword evidence="6" id="KW-1185">Reference proteome</keyword>
<organism evidence="5 6">
    <name type="scientific">Caulobacter ginsengisoli</name>
    <dbReference type="NCBI Taxonomy" id="400775"/>
    <lineage>
        <taxon>Bacteria</taxon>
        <taxon>Pseudomonadati</taxon>
        <taxon>Pseudomonadota</taxon>
        <taxon>Alphaproteobacteria</taxon>
        <taxon>Caulobacterales</taxon>
        <taxon>Caulobacteraceae</taxon>
        <taxon>Caulobacter</taxon>
    </lineage>
</organism>
<accession>A0ABU0IL22</accession>
<dbReference type="Gene3D" id="2.40.420.20">
    <property type="match status" value="1"/>
</dbReference>
<dbReference type="Gene3D" id="2.40.50.100">
    <property type="match status" value="1"/>
</dbReference>
<evidence type="ECO:0000259" key="3">
    <source>
        <dbReference type="Pfam" id="PF25954"/>
    </source>
</evidence>
<dbReference type="Pfam" id="PF25954">
    <property type="entry name" value="Beta-barrel_RND_2"/>
    <property type="match status" value="1"/>
</dbReference>
<dbReference type="PANTHER" id="PTHR30469">
    <property type="entry name" value="MULTIDRUG RESISTANCE PROTEIN MDTA"/>
    <property type="match status" value="1"/>
</dbReference>
<name>A0ABU0IL22_9CAUL</name>
<dbReference type="Pfam" id="PF25989">
    <property type="entry name" value="YknX_C"/>
    <property type="match status" value="1"/>
</dbReference>
<dbReference type="InterPro" id="IPR006143">
    <property type="entry name" value="RND_pump_MFP"/>
</dbReference>
<feature type="domain" description="CusB-like beta-barrel" evidence="3">
    <location>
        <begin position="206"/>
        <end position="278"/>
    </location>
</feature>
<reference evidence="5 6" key="1">
    <citation type="submission" date="2023-07" db="EMBL/GenBank/DDBJ databases">
        <title>Genomic Encyclopedia of Type Strains, Phase IV (KMG-IV): sequencing the most valuable type-strain genomes for metagenomic binning, comparative biology and taxonomic classification.</title>
        <authorList>
            <person name="Goeker M."/>
        </authorList>
    </citation>
    <scope>NUCLEOTIDE SEQUENCE [LARGE SCALE GENOMIC DNA]</scope>
    <source>
        <strain evidence="5 6">DSM 18695</strain>
    </source>
</reference>
<dbReference type="Gene3D" id="1.10.287.470">
    <property type="entry name" value="Helix hairpin bin"/>
    <property type="match status" value="1"/>
</dbReference>
<gene>
    <name evidence="5" type="ORF">QO010_000463</name>
</gene>
<dbReference type="NCBIfam" id="TIGR01730">
    <property type="entry name" value="RND_mfp"/>
    <property type="match status" value="1"/>
</dbReference>
<dbReference type="EMBL" id="JAUSVS010000001">
    <property type="protein sequence ID" value="MDQ0462715.1"/>
    <property type="molecule type" value="Genomic_DNA"/>
</dbReference>
<comment type="similarity">
    <text evidence="1">Belongs to the membrane fusion protein (MFP) (TC 8.A.1) family.</text>
</comment>
<dbReference type="Proteomes" id="UP001228905">
    <property type="component" value="Unassembled WGS sequence"/>
</dbReference>
<evidence type="ECO:0000259" key="4">
    <source>
        <dbReference type="Pfam" id="PF25989"/>
    </source>
</evidence>
<dbReference type="InterPro" id="IPR058637">
    <property type="entry name" value="YknX-like_C"/>
</dbReference>